<feature type="region of interest" description="Disordered" evidence="1">
    <location>
        <begin position="196"/>
        <end position="219"/>
    </location>
</feature>
<feature type="compositionally biased region" description="Low complexity" evidence="1">
    <location>
        <begin position="234"/>
        <end position="251"/>
    </location>
</feature>
<feature type="region of interest" description="Disordered" evidence="1">
    <location>
        <begin position="45"/>
        <end position="132"/>
    </location>
</feature>
<gene>
    <name evidence="2" type="ORF">EB796_004895</name>
</gene>
<feature type="region of interest" description="Disordered" evidence="1">
    <location>
        <begin position="365"/>
        <end position="404"/>
    </location>
</feature>
<feature type="region of interest" description="Disordered" evidence="1">
    <location>
        <begin position="161"/>
        <end position="182"/>
    </location>
</feature>
<accession>A0A7J7KDR7</accession>
<dbReference type="Proteomes" id="UP000593567">
    <property type="component" value="Unassembled WGS sequence"/>
</dbReference>
<keyword evidence="3" id="KW-1185">Reference proteome</keyword>
<feature type="compositionally biased region" description="Low complexity" evidence="1">
    <location>
        <begin position="105"/>
        <end position="130"/>
    </location>
</feature>
<feature type="compositionally biased region" description="Basic residues" evidence="1">
    <location>
        <begin position="92"/>
        <end position="104"/>
    </location>
</feature>
<reference evidence="2" key="1">
    <citation type="submission" date="2020-06" db="EMBL/GenBank/DDBJ databases">
        <title>Draft genome of Bugula neritina, a colonial animal packing powerful symbionts and potential medicines.</title>
        <authorList>
            <person name="Rayko M."/>
        </authorList>
    </citation>
    <scope>NUCLEOTIDE SEQUENCE [LARGE SCALE GENOMIC DNA]</scope>
    <source>
        <strain evidence="2">Kwan_BN1</strain>
    </source>
</reference>
<feature type="compositionally biased region" description="Low complexity" evidence="1">
    <location>
        <begin position="392"/>
        <end position="404"/>
    </location>
</feature>
<feature type="compositionally biased region" description="Basic residues" evidence="1">
    <location>
        <begin position="170"/>
        <end position="180"/>
    </location>
</feature>
<feature type="compositionally biased region" description="Polar residues" evidence="1">
    <location>
        <begin position="252"/>
        <end position="262"/>
    </location>
</feature>
<protein>
    <submittedName>
        <fullName evidence="2">Uncharacterized protein</fullName>
    </submittedName>
</protein>
<feature type="compositionally biased region" description="Low complexity" evidence="1">
    <location>
        <begin position="79"/>
        <end position="91"/>
    </location>
</feature>
<feature type="region of interest" description="Disordered" evidence="1">
    <location>
        <begin position="234"/>
        <end position="324"/>
    </location>
</feature>
<evidence type="ECO:0000313" key="2">
    <source>
        <dbReference type="EMBL" id="KAF6036800.1"/>
    </source>
</evidence>
<feature type="compositionally biased region" description="Low complexity" evidence="1">
    <location>
        <begin position="312"/>
        <end position="322"/>
    </location>
</feature>
<comment type="caution">
    <text evidence="2">The sequence shown here is derived from an EMBL/GenBank/DDBJ whole genome shotgun (WGS) entry which is preliminary data.</text>
</comment>
<name>A0A7J7KDR7_BUGNE</name>
<feature type="compositionally biased region" description="Basic and acidic residues" evidence="1">
    <location>
        <begin position="48"/>
        <end position="61"/>
    </location>
</feature>
<dbReference type="AlphaFoldDB" id="A0A7J7KDR7"/>
<sequence length="404" mass="44397">MVASNDSEGYKLFAQLYKRKRERDGRRKLEKKEFDGKAALHWRALTSEQKKRYGNEADRRTNIASATEKVVVSRKQLQSREPSSSRTSYRSRTPKRSRGHRHYSSSRSPSTSSARTEYLGDSASSSSDSSYTNTTACTYYDEYDYSDATSCSSIATSYGDYTETSYKPHPSPKAKPVKTKKVAEKKTVAVKVAKPKTTIRKNAKGTASTSKSRKSKIAKVKKTISTTAVVKRTKNTTAKASKSAIKSTKVTGTTAKSTSTVKKNARVKSPRKPRRLTQRKTATKRKSSAPAKLEGAGNEENKPSSRKRARVARSTTRVTRSTFKAKTACKPSALVSKKTIPLKKTPATLSVNIKKLQVPVVPCTMNPPPQNWSDDNLKKTSSDTEKNEEVGEATTATGASVAVV</sequence>
<evidence type="ECO:0000313" key="3">
    <source>
        <dbReference type="Proteomes" id="UP000593567"/>
    </source>
</evidence>
<evidence type="ECO:0000256" key="1">
    <source>
        <dbReference type="SAM" id="MobiDB-lite"/>
    </source>
</evidence>
<feature type="compositionally biased region" description="Basic residues" evidence="1">
    <location>
        <begin position="263"/>
        <end position="287"/>
    </location>
</feature>
<feature type="compositionally biased region" description="Basic and acidic residues" evidence="1">
    <location>
        <begin position="375"/>
        <end position="389"/>
    </location>
</feature>
<proteinExistence type="predicted"/>
<organism evidence="2 3">
    <name type="scientific">Bugula neritina</name>
    <name type="common">Brown bryozoan</name>
    <name type="synonym">Sertularia neritina</name>
    <dbReference type="NCBI Taxonomy" id="10212"/>
    <lineage>
        <taxon>Eukaryota</taxon>
        <taxon>Metazoa</taxon>
        <taxon>Spiralia</taxon>
        <taxon>Lophotrochozoa</taxon>
        <taxon>Bryozoa</taxon>
        <taxon>Gymnolaemata</taxon>
        <taxon>Cheilostomatida</taxon>
        <taxon>Flustrina</taxon>
        <taxon>Buguloidea</taxon>
        <taxon>Bugulidae</taxon>
        <taxon>Bugula</taxon>
    </lineage>
</organism>
<dbReference type="EMBL" id="VXIV02000670">
    <property type="protein sequence ID" value="KAF6036800.1"/>
    <property type="molecule type" value="Genomic_DNA"/>
</dbReference>